<dbReference type="AlphaFoldDB" id="A0A1N6EAY4"/>
<keyword evidence="3" id="KW-1185">Reference proteome</keyword>
<evidence type="ECO:0000256" key="1">
    <source>
        <dbReference type="SAM" id="SignalP"/>
    </source>
</evidence>
<organism evidence="2 3">
    <name type="scientific">Chryseobacterium scophthalmum</name>
    <dbReference type="NCBI Taxonomy" id="59733"/>
    <lineage>
        <taxon>Bacteria</taxon>
        <taxon>Pseudomonadati</taxon>
        <taxon>Bacteroidota</taxon>
        <taxon>Flavobacteriia</taxon>
        <taxon>Flavobacteriales</taxon>
        <taxon>Weeksellaceae</taxon>
        <taxon>Chryseobacterium group</taxon>
        <taxon>Chryseobacterium</taxon>
    </lineage>
</organism>
<dbReference type="RefSeq" id="WP_143747496.1">
    <property type="nucleotide sequence ID" value="NZ_FSRQ01000001.1"/>
</dbReference>
<dbReference type="Proteomes" id="UP000184782">
    <property type="component" value="Unassembled WGS sequence"/>
</dbReference>
<evidence type="ECO:0000313" key="3">
    <source>
        <dbReference type="Proteomes" id="UP000184782"/>
    </source>
</evidence>
<sequence>MKKIYLILFALMTLSVHAQDDAEQPNATQESSKMYKIKKSKGKLLLNLGKVTVEGYKGSEIIFSVKGEDEDEDKRAEGLQIVNSLGLVDNTGLGINLNEKDGILEVNSLKKMSFPDVKILVPENVIISFKHQSQYGGDIVFKNIQNEIEIATTYNNIKLENITGPATVKSIYGKVEAVFSQNTKGPLSIISVYGLADVTLPKSVKADLKTTTSYGEIYMSPDFKIDVEKKDGLVRHGDELIGKVNGGGTNIEVRSDYSKVYLRAK</sequence>
<dbReference type="STRING" id="59733.SAMN05421769_0095"/>
<protein>
    <submittedName>
        <fullName evidence="2">Uncharacterized protein</fullName>
    </submittedName>
</protein>
<gene>
    <name evidence="2" type="ORF">SAMN05421769_0095</name>
</gene>
<name>A0A1N6EAY4_9FLAO</name>
<dbReference type="EMBL" id="FSRQ01000001">
    <property type="protein sequence ID" value="SIN80156.1"/>
    <property type="molecule type" value="Genomic_DNA"/>
</dbReference>
<accession>A0A1N6EAY4</accession>
<evidence type="ECO:0000313" key="2">
    <source>
        <dbReference type="EMBL" id="SIN80156.1"/>
    </source>
</evidence>
<dbReference type="OrthoDB" id="1114934at2"/>
<reference evidence="3" key="1">
    <citation type="submission" date="2016-12" db="EMBL/GenBank/DDBJ databases">
        <authorList>
            <person name="Varghese N."/>
            <person name="Submissions S."/>
        </authorList>
    </citation>
    <scope>NUCLEOTIDE SEQUENCE [LARGE SCALE GENOMIC DNA]</scope>
    <source>
        <strain evidence="3">DSM 16779</strain>
    </source>
</reference>
<feature type="signal peptide" evidence="1">
    <location>
        <begin position="1"/>
        <end position="18"/>
    </location>
</feature>
<proteinExistence type="predicted"/>
<feature type="chain" id="PRO_5012297365" evidence="1">
    <location>
        <begin position="19"/>
        <end position="265"/>
    </location>
</feature>
<keyword evidence="1" id="KW-0732">Signal</keyword>